<dbReference type="OMA" id="ARYIEMF"/>
<protein>
    <submittedName>
        <fullName evidence="1">Uncharacterized protein</fullName>
    </submittedName>
</protein>
<sequence length="72" mass="8103">MARYIEMFDLGVRSMVRFHSQCPQTARKYYKPPSSEPIADANEPTGSFPDEILRRNIVVSGALEIVVLTCTV</sequence>
<name>A0A0K9PVB4_ZOSMR</name>
<dbReference type="AlphaFoldDB" id="A0A0K9PVB4"/>
<accession>A0A0K9PVB4</accession>
<comment type="caution">
    <text evidence="1">The sequence shown here is derived from an EMBL/GenBank/DDBJ whole genome shotgun (WGS) entry which is preliminary data.</text>
</comment>
<dbReference type="OrthoDB" id="747111at2759"/>
<dbReference type="EMBL" id="LFYR01000619">
    <property type="protein sequence ID" value="KMZ72884.1"/>
    <property type="molecule type" value="Genomic_DNA"/>
</dbReference>
<organism evidence="1 2">
    <name type="scientific">Zostera marina</name>
    <name type="common">Eelgrass</name>
    <dbReference type="NCBI Taxonomy" id="29655"/>
    <lineage>
        <taxon>Eukaryota</taxon>
        <taxon>Viridiplantae</taxon>
        <taxon>Streptophyta</taxon>
        <taxon>Embryophyta</taxon>
        <taxon>Tracheophyta</taxon>
        <taxon>Spermatophyta</taxon>
        <taxon>Magnoliopsida</taxon>
        <taxon>Liliopsida</taxon>
        <taxon>Zosteraceae</taxon>
        <taxon>Zostera</taxon>
    </lineage>
</organism>
<dbReference type="PANTHER" id="PTHR33983:SF1">
    <property type="entry name" value="OS07G0185900 PROTEIN"/>
    <property type="match status" value="1"/>
</dbReference>
<reference evidence="2" key="1">
    <citation type="journal article" date="2016" name="Nature">
        <title>The genome of the seagrass Zostera marina reveals angiosperm adaptation to the sea.</title>
        <authorList>
            <person name="Olsen J.L."/>
            <person name="Rouze P."/>
            <person name="Verhelst B."/>
            <person name="Lin Y.-C."/>
            <person name="Bayer T."/>
            <person name="Collen J."/>
            <person name="Dattolo E."/>
            <person name="De Paoli E."/>
            <person name="Dittami S."/>
            <person name="Maumus F."/>
            <person name="Michel G."/>
            <person name="Kersting A."/>
            <person name="Lauritano C."/>
            <person name="Lohaus R."/>
            <person name="Toepel M."/>
            <person name="Tonon T."/>
            <person name="Vanneste K."/>
            <person name="Amirebrahimi M."/>
            <person name="Brakel J."/>
            <person name="Bostroem C."/>
            <person name="Chovatia M."/>
            <person name="Grimwood J."/>
            <person name="Jenkins J.W."/>
            <person name="Jueterbock A."/>
            <person name="Mraz A."/>
            <person name="Stam W.T."/>
            <person name="Tice H."/>
            <person name="Bornberg-Bauer E."/>
            <person name="Green P.J."/>
            <person name="Pearson G.A."/>
            <person name="Procaccini G."/>
            <person name="Duarte C.M."/>
            <person name="Schmutz J."/>
            <person name="Reusch T.B.H."/>
            <person name="Van de Peer Y."/>
        </authorList>
    </citation>
    <scope>NUCLEOTIDE SEQUENCE [LARGE SCALE GENOMIC DNA]</scope>
    <source>
        <strain evidence="2">cv. Finnish</strain>
    </source>
</reference>
<proteinExistence type="predicted"/>
<dbReference type="PANTHER" id="PTHR33983">
    <property type="entry name" value="OS07G0185900 PROTEIN"/>
    <property type="match status" value="1"/>
</dbReference>
<evidence type="ECO:0000313" key="1">
    <source>
        <dbReference type="EMBL" id="KMZ72884.1"/>
    </source>
</evidence>
<keyword evidence="2" id="KW-1185">Reference proteome</keyword>
<dbReference type="Proteomes" id="UP000036987">
    <property type="component" value="Unassembled WGS sequence"/>
</dbReference>
<evidence type="ECO:0000313" key="2">
    <source>
        <dbReference type="Proteomes" id="UP000036987"/>
    </source>
</evidence>
<gene>
    <name evidence="1" type="ORF">ZOSMA_159G00480</name>
</gene>